<evidence type="ECO:0000313" key="2">
    <source>
        <dbReference type="Proteomes" id="UP000887013"/>
    </source>
</evidence>
<sequence>MTGIPVLIYELPASSRICQADPNLFRRSFEPYEQINLRKPTSEPPRWDEPLAKNPFDVFRRSKKIQIALVLRYVQRPPTSEHGALVLISQPDFATLQPVHLSPSESELIPPEPKPSTPEPVFTTLKPVIVPSQRLCVTLLNLCIRLHLHLVIPLLNLCVRPHHHLCLPVIHKASKYRT</sequence>
<accession>A0A8X6Q419</accession>
<name>A0A8X6Q419_NEPPI</name>
<reference evidence="1" key="1">
    <citation type="submission" date="2020-08" db="EMBL/GenBank/DDBJ databases">
        <title>Multicomponent nature underlies the extraordinary mechanical properties of spider dragline silk.</title>
        <authorList>
            <person name="Kono N."/>
            <person name="Nakamura H."/>
            <person name="Mori M."/>
            <person name="Yoshida Y."/>
            <person name="Ohtoshi R."/>
            <person name="Malay A.D."/>
            <person name="Moran D.A.P."/>
            <person name="Tomita M."/>
            <person name="Numata K."/>
            <person name="Arakawa K."/>
        </authorList>
    </citation>
    <scope>NUCLEOTIDE SEQUENCE</scope>
</reference>
<comment type="caution">
    <text evidence="1">The sequence shown here is derived from an EMBL/GenBank/DDBJ whole genome shotgun (WGS) entry which is preliminary data.</text>
</comment>
<dbReference type="EMBL" id="BMAW01028089">
    <property type="protein sequence ID" value="GFU05548.1"/>
    <property type="molecule type" value="Genomic_DNA"/>
</dbReference>
<evidence type="ECO:0000313" key="1">
    <source>
        <dbReference type="EMBL" id="GFU05548.1"/>
    </source>
</evidence>
<dbReference type="Proteomes" id="UP000887013">
    <property type="component" value="Unassembled WGS sequence"/>
</dbReference>
<dbReference type="AlphaFoldDB" id="A0A8X6Q419"/>
<gene>
    <name evidence="1" type="ORF">NPIL_6471</name>
</gene>
<protein>
    <submittedName>
        <fullName evidence="1">Uncharacterized protein</fullName>
    </submittedName>
</protein>
<proteinExistence type="predicted"/>
<organism evidence="1 2">
    <name type="scientific">Nephila pilipes</name>
    <name type="common">Giant wood spider</name>
    <name type="synonym">Nephila maculata</name>
    <dbReference type="NCBI Taxonomy" id="299642"/>
    <lineage>
        <taxon>Eukaryota</taxon>
        <taxon>Metazoa</taxon>
        <taxon>Ecdysozoa</taxon>
        <taxon>Arthropoda</taxon>
        <taxon>Chelicerata</taxon>
        <taxon>Arachnida</taxon>
        <taxon>Araneae</taxon>
        <taxon>Araneomorphae</taxon>
        <taxon>Entelegynae</taxon>
        <taxon>Araneoidea</taxon>
        <taxon>Nephilidae</taxon>
        <taxon>Nephila</taxon>
    </lineage>
</organism>
<keyword evidence="2" id="KW-1185">Reference proteome</keyword>